<dbReference type="InterPro" id="IPR000847">
    <property type="entry name" value="LysR_HTH_N"/>
</dbReference>
<comment type="caution">
    <text evidence="6">The sequence shown here is derived from an EMBL/GenBank/DDBJ whole genome shotgun (WGS) entry which is preliminary data.</text>
</comment>
<dbReference type="Proteomes" id="UP001341444">
    <property type="component" value="Unassembled WGS sequence"/>
</dbReference>
<keyword evidence="7" id="KW-1185">Reference proteome</keyword>
<reference evidence="6 7" key="1">
    <citation type="submission" date="2023-03" db="EMBL/GenBank/DDBJ databases">
        <title>Bacillus Genome Sequencing.</title>
        <authorList>
            <person name="Dunlap C."/>
        </authorList>
    </citation>
    <scope>NUCLEOTIDE SEQUENCE [LARGE SCALE GENOMIC DNA]</scope>
    <source>
        <strain evidence="6 7">B-23453</strain>
    </source>
</reference>
<evidence type="ECO:0000313" key="7">
    <source>
        <dbReference type="Proteomes" id="UP001341444"/>
    </source>
</evidence>
<dbReference type="CDD" id="cd05466">
    <property type="entry name" value="PBP2_LTTR_substrate"/>
    <property type="match status" value="1"/>
</dbReference>
<evidence type="ECO:0000256" key="4">
    <source>
        <dbReference type="ARBA" id="ARBA00023163"/>
    </source>
</evidence>
<proteinExistence type="inferred from homology"/>
<keyword evidence="2" id="KW-0805">Transcription regulation</keyword>
<evidence type="ECO:0000256" key="1">
    <source>
        <dbReference type="ARBA" id="ARBA00009437"/>
    </source>
</evidence>
<feature type="domain" description="HTH lysR-type" evidence="5">
    <location>
        <begin position="1"/>
        <end position="58"/>
    </location>
</feature>
<dbReference type="PROSITE" id="PS50931">
    <property type="entry name" value="HTH_LYSR"/>
    <property type="match status" value="1"/>
</dbReference>
<dbReference type="PANTHER" id="PTHR30126:SF64">
    <property type="entry name" value="HTH-TYPE TRANSCRIPTIONAL REGULATOR CITR"/>
    <property type="match status" value="1"/>
</dbReference>
<dbReference type="Gene3D" id="1.10.10.10">
    <property type="entry name" value="Winged helix-like DNA-binding domain superfamily/Winged helix DNA-binding domain"/>
    <property type="match status" value="1"/>
</dbReference>
<evidence type="ECO:0000256" key="2">
    <source>
        <dbReference type="ARBA" id="ARBA00023015"/>
    </source>
</evidence>
<evidence type="ECO:0000313" key="6">
    <source>
        <dbReference type="EMBL" id="MED1204643.1"/>
    </source>
</evidence>
<sequence length="292" mass="33671">MDLKWLTTFLIAAKHENFRKTAEELYISQPTVTIHMKLLEEEVGSPLFERNGRKIGLSEEGRRFLPHARQILAQYEESMADLNRFRQGYAQKLTLAISPLIAESIMPFVLKKYMTLNPELEISIEVCQSNLIADMVLNGEVDLGLSRQHVSNSDLICRTMYEDPVVLIVPHDGRDSEMAPPLDGDEQLSKHKLITHNHPEYWDHLLRSLQARIHSLHTMTVSEVHVTKRFIIEGLGISFLPSSTVRRELLEGRLLEAPCPFLELPIARTYAILKYEHPKETQFLNFLAQFRF</sequence>
<keyword evidence="4" id="KW-0804">Transcription</keyword>
<dbReference type="InterPro" id="IPR036388">
    <property type="entry name" value="WH-like_DNA-bd_sf"/>
</dbReference>
<keyword evidence="3" id="KW-0238">DNA-binding</keyword>
<dbReference type="Pfam" id="PF00126">
    <property type="entry name" value="HTH_1"/>
    <property type="match status" value="1"/>
</dbReference>
<dbReference type="Gene3D" id="3.40.190.10">
    <property type="entry name" value="Periplasmic binding protein-like II"/>
    <property type="match status" value="2"/>
</dbReference>
<dbReference type="SUPFAM" id="SSF46785">
    <property type="entry name" value="Winged helix' DNA-binding domain"/>
    <property type="match status" value="1"/>
</dbReference>
<name>A0ABU6MLZ7_9BACI</name>
<dbReference type="InterPro" id="IPR005119">
    <property type="entry name" value="LysR_subst-bd"/>
</dbReference>
<evidence type="ECO:0000256" key="3">
    <source>
        <dbReference type="ARBA" id="ARBA00023125"/>
    </source>
</evidence>
<accession>A0ABU6MLZ7</accession>
<dbReference type="SUPFAM" id="SSF53850">
    <property type="entry name" value="Periplasmic binding protein-like II"/>
    <property type="match status" value="1"/>
</dbReference>
<gene>
    <name evidence="6" type="ORF">P4T90_16475</name>
</gene>
<comment type="similarity">
    <text evidence="1">Belongs to the LysR transcriptional regulatory family.</text>
</comment>
<evidence type="ECO:0000259" key="5">
    <source>
        <dbReference type="PROSITE" id="PS50931"/>
    </source>
</evidence>
<organism evidence="6 7">
    <name type="scientific">Heyndrickxia acidicola</name>
    <dbReference type="NCBI Taxonomy" id="209389"/>
    <lineage>
        <taxon>Bacteria</taxon>
        <taxon>Bacillati</taxon>
        <taxon>Bacillota</taxon>
        <taxon>Bacilli</taxon>
        <taxon>Bacillales</taxon>
        <taxon>Bacillaceae</taxon>
        <taxon>Heyndrickxia</taxon>
    </lineage>
</organism>
<dbReference type="PRINTS" id="PR00039">
    <property type="entry name" value="HTHLYSR"/>
</dbReference>
<dbReference type="Pfam" id="PF03466">
    <property type="entry name" value="LysR_substrate"/>
    <property type="match status" value="1"/>
</dbReference>
<dbReference type="PANTHER" id="PTHR30126">
    <property type="entry name" value="HTH-TYPE TRANSCRIPTIONAL REGULATOR"/>
    <property type="match status" value="1"/>
</dbReference>
<dbReference type="InterPro" id="IPR036390">
    <property type="entry name" value="WH_DNA-bd_sf"/>
</dbReference>
<dbReference type="RefSeq" id="WP_066268240.1">
    <property type="nucleotide sequence ID" value="NZ_JARMAB010000025.1"/>
</dbReference>
<protein>
    <submittedName>
        <fullName evidence="6">LysR family transcriptional regulator</fullName>
    </submittedName>
</protein>
<dbReference type="EMBL" id="JARMAB010000025">
    <property type="protein sequence ID" value="MED1204643.1"/>
    <property type="molecule type" value="Genomic_DNA"/>
</dbReference>